<dbReference type="GO" id="GO:0005739">
    <property type="term" value="C:mitochondrion"/>
    <property type="evidence" value="ECO:0007669"/>
    <property type="project" value="TreeGrafter"/>
</dbReference>
<evidence type="ECO:0000256" key="1">
    <source>
        <dbReference type="ARBA" id="ARBA00008276"/>
    </source>
</evidence>
<dbReference type="InterPro" id="IPR036565">
    <property type="entry name" value="Mur-like_cat_sf"/>
</dbReference>
<dbReference type="SUPFAM" id="SSF53623">
    <property type="entry name" value="MurD-like peptide ligases, catalytic domain"/>
    <property type="match status" value="1"/>
</dbReference>
<keyword evidence="2" id="KW-0436">Ligase</keyword>
<dbReference type="GO" id="GO:0004326">
    <property type="term" value="F:tetrahydrofolylpolyglutamate synthase activity"/>
    <property type="evidence" value="ECO:0007669"/>
    <property type="project" value="InterPro"/>
</dbReference>
<dbReference type="Gene3D" id="3.90.190.20">
    <property type="entry name" value="Mur ligase, C-terminal domain"/>
    <property type="match status" value="1"/>
</dbReference>
<organism evidence="7 8">
    <name type="scientific">Leucocoprinus birnbaumii</name>
    <dbReference type="NCBI Taxonomy" id="56174"/>
    <lineage>
        <taxon>Eukaryota</taxon>
        <taxon>Fungi</taxon>
        <taxon>Dikarya</taxon>
        <taxon>Basidiomycota</taxon>
        <taxon>Agaricomycotina</taxon>
        <taxon>Agaricomycetes</taxon>
        <taxon>Agaricomycetidae</taxon>
        <taxon>Agaricales</taxon>
        <taxon>Agaricineae</taxon>
        <taxon>Agaricaceae</taxon>
        <taxon>Leucocoprinus</taxon>
    </lineage>
</organism>
<dbReference type="Proteomes" id="UP001213000">
    <property type="component" value="Unassembled WGS sequence"/>
</dbReference>
<evidence type="ECO:0000313" key="8">
    <source>
        <dbReference type="Proteomes" id="UP001213000"/>
    </source>
</evidence>
<comment type="similarity">
    <text evidence="1">Belongs to the folylpolyglutamate synthase family.</text>
</comment>
<protein>
    <recommendedName>
        <fullName evidence="9">Dihydrofolate synthetase</fullName>
    </recommendedName>
</protein>
<evidence type="ECO:0000256" key="5">
    <source>
        <dbReference type="ARBA" id="ARBA00022840"/>
    </source>
</evidence>
<evidence type="ECO:0000313" key="7">
    <source>
        <dbReference type="EMBL" id="KAJ3565163.1"/>
    </source>
</evidence>
<dbReference type="PANTHER" id="PTHR11136">
    <property type="entry name" value="FOLYLPOLYGLUTAMATE SYNTHASE-RELATED"/>
    <property type="match status" value="1"/>
</dbReference>
<comment type="caution">
    <text evidence="7">The sequence shown here is derived from an EMBL/GenBank/DDBJ whole genome shotgun (WGS) entry which is preliminary data.</text>
</comment>
<dbReference type="SUPFAM" id="SSF53244">
    <property type="entry name" value="MurD-like peptide ligases, peptide-binding domain"/>
    <property type="match status" value="1"/>
</dbReference>
<evidence type="ECO:0000256" key="2">
    <source>
        <dbReference type="ARBA" id="ARBA00022598"/>
    </source>
</evidence>
<dbReference type="PANTHER" id="PTHR11136:SF0">
    <property type="entry name" value="DIHYDROFOLATE SYNTHETASE-RELATED"/>
    <property type="match status" value="1"/>
</dbReference>
<dbReference type="InterPro" id="IPR001645">
    <property type="entry name" value="Folylpolyglutamate_synth"/>
</dbReference>
<dbReference type="GO" id="GO:0008841">
    <property type="term" value="F:dihydrofolate synthase activity"/>
    <property type="evidence" value="ECO:0007669"/>
    <property type="project" value="TreeGrafter"/>
</dbReference>
<accession>A0AAD5YNM7</accession>
<dbReference type="NCBIfam" id="TIGR01499">
    <property type="entry name" value="folC"/>
    <property type="match status" value="1"/>
</dbReference>
<dbReference type="GO" id="GO:0005829">
    <property type="term" value="C:cytosol"/>
    <property type="evidence" value="ECO:0007669"/>
    <property type="project" value="TreeGrafter"/>
</dbReference>
<proteinExistence type="inferred from homology"/>
<evidence type="ECO:0000256" key="6">
    <source>
        <dbReference type="ARBA" id="ARBA00022842"/>
    </source>
</evidence>
<reference evidence="7" key="1">
    <citation type="submission" date="2022-07" db="EMBL/GenBank/DDBJ databases">
        <title>Genome Sequence of Leucocoprinus birnbaumii.</title>
        <authorList>
            <person name="Buettner E."/>
        </authorList>
    </citation>
    <scope>NUCLEOTIDE SEQUENCE</scope>
    <source>
        <strain evidence="7">VT141</strain>
    </source>
</reference>
<evidence type="ECO:0008006" key="9">
    <source>
        <dbReference type="Google" id="ProtNLM"/>
    </source>
</evidence>
<dbReference type="AlphaFoldDB" id="A0AAD5YNM7"/>
<name>A0AAD5YNM7_9AGAR</name>
<dbReference type="PROSITE" id="PS01012">
    <property type="entry name" value="FOLYLPOLYGLU_SYNT_2"/>
    <property type="match status" value="1"/>
</dbReference>
<sequence>MSIDLSLDRLRLAIQHLPKYTRPTCHVAGTNGKGSVTAIISSIFRSASPPLKVGRYNSPHLVSVTDCIIINDEPVDSEAYSSVRNRVERIDGELGTRLSNFELLTLTALQIFEMLEVDVAVVEVGMGGRLDATNIIPDEAILGSGLTSVDLDHQAFLGNTVSAIAREKAAIARPGKPFVIGEQKYPEAVEVANATVLENKALIAPLLVPPRTAVSFRFPPFNKDITTELPLHGMHQIDNLATALSIISVLLMNEHTLQSTLLARLSPSSLRRGISDVQWRGRLSFHTISSPRPLSLLVDGAHNAASAETLANYLQGMLSRSIEPVVDLVYIIALSHSPPKTPLDTLSPLLPPNLSDARVRFHVALINFSPPDGMPWVKPVAPNATAEVVKELVPEIDLWVADQSEEPGTQLRGAIRWGAERIGDAGLIVIAGSLYLVADFYRSCV</sequence>
<keyword evidence="6" id="KW-0460">Magnesium</keyword>
<keyword evidence="8" id="KW-1185">Reference proteome</keyword>
<dbReference type="Gene3D" id="3.40.1190.10">
    <property type="entry name" value="Mur-like, catalytic domain"/>
    <property type="match status" value="1"/>
</dbReference>
<gene>
    <name evidence="7" type="ORF">NP233_g7811</name>
</gene>
<dbReference type="GO" id="GO:0005524">
    <property type="term" value="F:ATP binding"/>
    <property type="evidence" value="ECO:0007669"/>
    <property type="project" value="UniProtKB-KW"/>
</dbReference>
<evidence type="ECO:0000256" key="4">
    <source>
        <dbReference type="ARBA" id="ARBA00022741"/>
    </source>
</evidence>
<dbReference type="InterPro" id="IPR018109">
    <property type="entry name" value="Folylpolyglutamate_synth_CS"/>
</dbReference>
<evidence type="ECO:0000256" key="3">
    <source>
        <dbReference type="ARBA" id="ARBA00022723"/>
    </source>
</evidence>
<dbReference type="InterPro" id="IPR036615">
    <property type="entry name" value="Mur_ligase_C_dom_sf"/>
</dbReference>
<keyword evidence="5" id="KW-0067">ATP-binding</keyword>
<dbReference type="EMBL" id="JANIEX010000595">
    <property type="protein sequence ID" value="KAJ3565163.1"/>
    <property type="molecule type" value="Genomic_DNA"/>
</dbReference>
<keyword evidence="3" id="KW-0479">Metal-binding</keyword>
<dbReference type="GO" id="GO:0046872">
    <property type="term" value="F:metal ion binding"/>
    <property type="evidence" value="ECO:0007669"/>
    <property type="project" value="UniProtKB-KW"/>
</dbReference>
<keyword evidence="4" id="KW-0547">Nucleotide-binding</keyword>